<name>A0ABX1X308_9BACL</name>
<gene>
    <name evidence="7" type="ORF">GC096_01840</name>
</gene>
<sequence>MTMPMKAFFWYNKAEKPIHFGTKNGDTPMNLVRKLIRQRQIALLLLFSIIPVLGFGTFSYYTSLRLIEAEVKRTSEVAIAQMKEQVDQLLRQIEEVTGQFSLQAGMLQFVKIQETPLLGTLQSVNELRRELANFSSSIHAVDSVYLYHRKQQLVLTSNLLFDLNSFPDSSWLPTLRQAGIERKSKLWITPRAMGGDAGKSLEALTYLLPLPYFYEEPDAALVVNVKTGVIADMIRSFPFDSRGGLLVFSPTGQTIVEAGKLRLTKPDAIGALLAAGSSPEGSLPVKLDTEAGEMYVTTERSAAYGFLYAMLIPAEAASHNAQLLKIWIVAATVALSLLSLFVAYFNVRRFQSGLRSIFLTLRGKGEVNGDEDQESFDADYAAGFTRIESGIAALLKEMGDVRSQWSSQLPVLRDHFLLSALLGNNAGMDPWLRQKPVETPLFPDPVFCVLVAEMDATGENARFRSGEDSRLFLFAVANISQELMKDKFATETVVSRQHVAVILNMPQHETERETVRAAETIRYAVASYLKQTVTISVGRPITDFGELSVSYQDALHALQENWPKAGNEVVRGSQEQEALVPVPYPAECESALLAAIREGNRVQAAQELNAFFDGLNGSRLPFALIKTYAMQLLVSVIRLLQEYDPDLTKTFPGRSLYAEFAQLNASPSMCEWFSETVFAPGIDFLNGLKRLRMEMIMERTKKLIEERYAQDLSLQLVADQLSISPSYLSELIKQHWGETFIAYVTRYRISKAKSLLLKTELNIADIAVEIGYGNATHLIRVFKKSEGMTPGEYRLQSRS</sequence>
<feature type="domain" description="HTH araC/xylS-type" evidence="6">
    <location>
        <begin position="698"/>
        <end position="796"/>
    </location>
</feature>
<keyword evidence="3" id="KW-0804">Transcription</keyword>
<feature type="transmembrane region" description="Helical" evidence="5">
    <location>
        <begin position="41"/>
        <end position="61"/>
    </location>
</feature>
<protein>
    <submittedName>
        <fullName evidence="7">Helix-turn-helix domain-containing protein</fullName>
    </submittedName>
</protein>
<keyword evidence="4" id="KW-0175">Coiled coil</keyword>
<dbReference type="Gene3D" id="1.10.10.60">
    <property type="entry name" value="Homeodomain-like"/>
    <property type="match status" value="2"/>
</dbReference>
<evidence type="ECO:0000256" key="1">
    <source>
        <dbReference type="ARBA" id="ARBA00023015"/>
    </source>
</evidence>
<dbReference type="PANTHER" id="PTHR43280">
    <property type="entry name" value="ARAC-FAMILY TRANSCRIPTIONAL REGULATOR"/>
    <property type="match status" value="1"/>
</dbReference>
<dbReference type="SMART" id="SM00342">
    <property type="entry name" value="HTH_ARAC"/>
    <property type="match status" value="1"/>
</dbReference>
<organism evidence="7 8">
    <name type="scientific">Paenibacillus plantarum</name>
    <dbReference type="NCBI Taxonomy" id="2654975"/>
    <lineage>
        <taxon>Bacteria</taxon>
        <taxon>Bacillati</taxon>
        <taxon>Bacillota</taxon>
        <taxon>Bacilli</taxon>
        <taxon>Bacillales</taxon>
        <taxon>Paenibacillaceae</taxon>
        <taxon>Paenibacillus</taxon>
    </lineage>
</organism>
<dbReference type="SUPFAM" id="SSF46689">
    <property type="entry name" value="Homeodomain-like"/>
    <property type="match status" value="2"/>
</dbReference>
<evidence type="ECO:0000313" key="7">
    <source>
        <dbReference type="EMBL" id="NOU62788.1"/>
    </source>
</evidence>
<evidence type="ECO:0000313" key="8">
    <source>
        <dbReference type="Proteomes" id="UP000653578"/>
    </source>
</evidence>
<dbReference type="InterPro" id="IPR009057">
    <property type="entry name" value="Homeodomain-like_sf"/>
</dbReference>
<dbReference type="Proteomes" id="UP000653578">
    <property type="component" value="Unassembled WGS sequence"/>
</dbReference>
<dbReference type="PANTHER" id="PTHR43280:SF2">
    <property type="entry name" value="HTH-TYPE TRANSCRIPTIONAL REGULATOR EXSA"/>
    <property type="match status" value="1"/>
</dbReference>
<dbReference type="PROSITE" id="PS01124">
    <property type="entry name" value="HTH_ARAC_FAMILY_2"/>
    <property type="match status" value="1"/>
</dbReference>
<comment type="caution">
    <text evidence="7">The sequence shown here is derived from an EMBL/GenBank/DDBJ whole genome shotgun (WGS) entry which is preliminary data.</text>
</comment>
<dbReference type="PROSITE" id="PS00041">
    <property type="entry name" value="HTH_ARAC_FAMILY_1"/>
    <property type="match status" value="1"/>
</dbReference>
<accession>A0ABX1X308</accession>
<evidence type="ECO:0000259" key="6">
    <source>
        <dbReference type="PROSITE" id="PS01124"/>
    </source>
</evidence>
<dbReference type="EMBL" id="WHNY01000005">
    <property type="protein sequence ID" value="NOU62788.1"/>
    <property type="molecule type" value="Genomic_DNA"/>
</dbReference>
<feature type="transmembrane region" description="Helical" evidence="5">
    <location>
        <begin position="326"/>
        <end position="347"/>
    </location>
</feature>
<dbReference type="Pfam" id="PF17853">
    <property type="entry name" value="GGDEF_2"/>
    <property type="match status" value="1"/>
</dbReference>
<evidence type="ECO:0000256" key="5">
    <source>
        <dbReference type="SAM" id="Phobius"/>
    </source>
</evidence>
<proteinExistence type="predicted"/>
<keyword evidence="1" id="KW-0805">Transcription regulation</keyword>
<keyword evidence="8" id="KW-1185">Reference proteome</keyword>
<dbReference type="Pfam" id="PF12833">
    <property type="entry name" value="HTH_18"/>
    <property type="match status" value="1"/>
</dbReference>
<evidence type="ECO:0000256" key="3">
    <source>
        <dbReference type="ARBA" id="ARBA00023163"/>
    </source>
</evidence>
<feature type="coiled-coil region" evidence="4">
    <location>
        <begin position="72"/>
        <end position="99"/>
    </location>
</feature>
<dbReference type="InterPro" id="IPR018062">
    <property type="entry name" value="HTH_AraC-typ_CS"/>
</dbReference>
<dbReference type="InterPro" id="IPR018060">
    <property type="entry name" value="HTH_AraC"/>
</dbReference>
<keyword evidence="2" id="KW-0238">DNA-binding</keyword>
<keyword evidence="5" id="KW-0472">Membrane</keyword>
<reference evidence="7 8" key="1">
    <citation type="submission" date="2019-10" db="EMBL/GenBank/DDBJ databases">
        <title>Description of Paenibacillus humi sp. nov.</title>
        <authorList>
            <person name="Carlier A."/>
            <person name="Qi S."/>
        </authorList>
    </citation>
    <scope>NUCLEOTIDE SEQUENCE [LARGE SCALE GENOMIC DNA]</scope>
    <source>
        <strain evidence="7 8">LMG 31461</strain>
    </source>
</reference>
<dbReference type="InterPro" id="IPR041522">
    <property type="entry name" value="CdaR_GGDEF"/>
</dbReference>
<evidence type="ECO:0000256" key="4">
    <source>
        <dbReference type="SAM" id="Coils"/>
    </source>
</evidence>
<keyword evidence="5" id="KW-1133">Transmembrane helix</keyword>
<evidence type="ECO:0000256" key="2">
    <source>
        <dbReference type="ARBA" id="ARBA00023125"/>
    </source>
</evidence>
<keyword evidence="5" id="KW-0812">Transmembrane</keyword>